<dbReference type="PANTHER" id="PTHR11781">
    <property type="entry name" value="IODOTHYRONINE DEIODINASE"/>
    <property type="match status" value="1"/>
</dbReference>
<dbReference type="GO" id="GO:0004800">
    <property type="term" value="F:thyroxine 5'-deiodinase activity"/>
    <property type="evidence" value="ECO:0007669"/>
    <property type="project" value="InterPro"/>
</dbReference>
<dbReference type="AlphaFoldDB" id="A0A0Q3M4H0"/>
<reference evidence="2 3" key="1">
    <citation type="submission" date="2015-10" db="EMBL/GenBank/DDBJ databases">
        <authorList>
            <person name="Gilbert D.G."/>
        </authorList>
    </citation>
    <scope>NUCLEOTIDE SEQUENCE [LARGE SCALE GENOMIC DNA]</scope>
    <source>
        <strain evidence="2">FVVF132</strain>
    </source>
</reference>
<dbReference type="GO" id="GO:0042446">
    <property type="term" value="P:hormone biosynthetic process"/>
    <property type="evidence" value="ECO:0007669"/>
    <property type="project" value="UniProtKB-KW"/>
</dbReference>
<keyword evidence="1" id="KW-0560">Oxidoreductase</keyword>
<keyword evidence="1" id="KW-0712">Selenocysteine</keyword>
<proteinExistence type="inferred from homology"/>
<dbReference type="OrthoDB" id="428577at2759"/>
<comment type="function">
    <text evidence="1">Responsible for the deiodination of T4 (3,5,3',5'-tetraiodothyronine).</text>
</comment>
<gene>
    <name evidence="2" type="ORF">AAES_126455</name>
</gene>
<dbReference type="Gene3D" id="3.40.30.10">
    <property type="entry name" value="Glutaredoxin"/>
    <property type="match status" value="1"/>
</dbReference>
<comment type="caution">
    <text evidence="2">The sequence shown here is derived from an EMBL/GenBank/DDBJ whole genome shotgun (WGS) entry which is preliminary data.</text>
</comment>
<accession>A0A0Q3M4H0</accession>
<keyword evidence="1" id="KW-0893">Thyroid hormones biosynthesis</keyword>
<dbReference type="STRING" id="12930.A0A0Q3M4H0"/>
<dbReference type="PANTHER" id="PTHR11781:SF4">
    <property type="entry name" value="THYROXINE 5-DEIODINASE"/>
    <property type="match status" value="1"/>
</dbReference>
<evidence type="ECO:0000313" key="3">
    <source>
        <dbReference type="Proteomes" id="UP000051836"/>
    </source>
</evidence>
<organism evidence="2 3">
    <name type="scientific">Amazona aestiva</name>
    <name type="common">Blue-fronted Amazon parrot</name>
    <dbReference type="NCBI Taxonomy" id="12930"/>
    <lineage>
        <taxon>Eukaryota</taxon>
        <taxon>Metazoa</taxon>
        <taxon>Chordata</taxon>
        <taxon>Craniata</taxon>
        <taxon>Vertebrata</taxon>
        <taxon>Euteleostomi</taxon>
        <taxon>Archelosauria</taxon>
        <taxon>Archosauria</taxon>
        <taxon>Dinosauria</taxon>
        <taxon>Saurischia</taxon>
        <taxon>Theropoda</taxon>
        <taxon>Coelurosauria</taxon>
        <taxon>Aves</taxon>
        <taxon>Neognathae</taxon>
        <taxon>Neoaves</taxon>
        <taxon>Telluraves</taxon>
        <taxon>Australaves</taxon>
        <taxon>Psittaciformes</taxon>
        <taxon>Psittacidae</taxon>
        <taxon>Amazona</taxon>
    </lineage>
</organism>
<comment type="similarity">
    <text evidence="1">Belongs to the iodothyronine deiodinase family.</text>
</comment>
<evidence type="ECO:0000256" key="1">
    <source>
        <dbReference type="RuleBase" id="RU000676"/>
    </source>
</evidence>
<sequence length="240" mass="26560">MTENWGAKTGNELMKSKLACTPFGNIAQQDLVTATVFSCIPPVLFYYSKGKKMLTMPTAEEVAGASEGPPPDDPPVCVSDSNRMFTLESLKAVWHGQKLDFFKSAHVGSLAPNPERLASHFVDIADFLLVYIEEAHPSDGWVSSDAAYNIPKHQCLQDRLRAAQLMREGAPDCPLAVDTMDNASSAAYGAYFERLYVIQEEKVMYQGGRGPEGYKISELRSWLDQYKTRLQSPSTVVIQV</sequence>
<name>A0A0Q3M4H0_AMAAE</name>
<evidence type="ECO:0000313" key="2">
    <source>
        <dbReference type="EMBL" id="KQK77541.1"/>
    </source>
</evidence>
<dbReference type="Pfam" id="PF00837">
    <property type="entry name" value="T4_deiodinase"/>
    <property type="match status" value="2"/>
</dbReference>
<keyword evidence="3" id="KW-1185">Reference proteome</keyword>
<dbReference type="EMBL" id="LMAW01002745">
    <property type="protein sequence ID" value="KQK77541.1"/>
    <property type="molecule type" value="Genomic_DNA"/>
</dbReference>
<dbReference type="GO" id="GO:0042403">
    <property type="term" value="P:thyroid hormone metabolic process"/>
    <property type="evidence" value="ECO:0007669"/>
    <property type="project" value="TreeGrafter"/>
</dbReference>
<protein>
    <recommendedName>
        <fullName evidence="1">Iodothyronine deiodinase</fullName>
    </recommendedName>
</protein>
<dbReference type="InterPro" id="IPR000643">
    <property type="entry name" value="Iodothyronine_deiodinase"/>
</dbReference>
<dbReference type="Proteomes" id="UP000051836">
    <property type="component" value="Unassembled WGS sequence"/>
</dbReference>